<dbReference type="SFLD" id="SFLDG01129">
    <property type="entry name" value="C1.5:_HAD__Beta-PGM__Phosphata"/>
    <property type="match status" value="1"/>
</dbReference>
<protein>
    <submittedName>
        <fullName evidence="1">HAD hydrolase, TIGR02254 family</fullName>
    </submittedName>
</protein>
<keyword evidence="2" id="KW-1185">Reference proteome</keyword>
<dbReference type="GO" id="GO:0008253">
    <property type="term" value="F:5'-nucleotidase activity"/>
    <property type="evidence" value="ECO:0007669"/>
    <property type="project" value="InterPro"/>
</dbReference>
<dbReference type="SFLD" id="SFLDS00003">
    <property type="entry name" value="Haloacid_Dehalogenase"/>
    <property type="match status" value="1"/>
</dbReference>
<dbReference type="NCBIfam" id="TIGR02254">
    <property type="entry name" value="YjjG_YfnB"/>
    <property type="match status" value="1"/>
</dbReference>
<keyword evidence="1" id="KW-0378">Hydrolase</keyword>
<accession>E6LIE9</accession>
<gene>
    <name evidence="1" type="ORF">HMPREF9088_2139</name>
</gene>
<dbReference type="Pfam" id="PF13419">
    <property type="entry name" value="HAD_2"/>
    <property type="match status" value="1"/>
</dbReference>
<organism evidence="1 2">
    <name type="scientific">Enterococcus italicus (strain DSM 15952 / CCUG 50447 / LMG 22039 / TP 1.5)</name>
    <dbReference type="NCBI Taxonomy" id="888064"/>
    <lineage>
        <taxon>Bacteria</taxon>
        <taxon>Bacillati</taxon>
        <taxon>Bacillota</taxon>
        <taxon>Bacilli</taxon>
        <taxon>Lactobacillales</taxon>
        <taxon>Enterococcaceae</taxon>
        <taxon>Enterococcus</taxon>
    </lineage>
</organism>
<dbReference type="InterPro" id="IPR036412">
    <property type="entry name" value="HAD-like_sf"/>
</dbReference>
<dbReference type="InterPro" id="IPR041492">
    <property type="entry name" value="HAD_2"/>
</dbReference>
<evidence type="ECO:0000313" key="1">
    <source>
        <dbReference type="EMBL" id="EFU73024.1"/>
    </source>
</evidence>
<dbReference type="InterPro" id="IPR052550">
    <property type="entry name" value="Pyrimidine_5'-ntase_YjjG"/>
</dbReference>
<dbReference type="InterPro" id="IPR011951">
    <property type="entry name" value="HAD-SF_hydro_IA_YjjG/PynA"/>
</dbReference>
<dbReference type="STRING" id="888064.HMPREF9088_2139"/>
<reference evidence="1 2" key="1">
    <citation type="submission" date="2010-12" db="EMBL/GenBank/DDBJ databases">
        <authorList>
            <person name="Muzny D."/>
            <person name="Qin X."/>
            <person name="Deng J."/>
            <person name="Jiang H."/>
            <person name="Liu Y."/>
            <person name="Qu J."/>
            <person name="Song X.-Z."/>
            <person name="Zhang L."/>
            <person name="Thornton R."/>
            <person name="Coyle M."/>
            <person name="Francisco L."/>
            <person name="Jackson L."/>
            <person name="Javaid M."/>
            <person name="Korchina V."/>
            <person name="Kovar C."/>
            <person name="Mata R."/>
            <person name="Mathew T."/>
            <person name="Ngo R."/>
            <person name="Nguyen L."/>
            <person name="Nguyen N."/>
            <person name="Okwuonu G."/>
            <person name="Ongeri F."/>
            <person name="Pham C."/>
            <person name="Simmons D."/>
            <person name="Wilczek-Boney K."/>
            <person name="Hale W."/>
            <person name="Jakkamsetti A."/>
            <person name="Pham P."/>
            <person name="Ruth R."/>
            <person name="San Lucas F."/>
            <person name="Warren J."/>
            <person name="Zhang J."/>
            <person name="Zhao Z."/>
            <person name="Zhou C."/>
            <person name="Zhu D."/>
            <person name="Lee S."/>
            <person name="Bess C."/>
            <person name="Blankenburg K."/>
            <person name="Forbes L."/>
            <person name="Fu Q."/>
            <person name="Gubbala S."/>
            <person name="Hirani K."/>
            <person name="Jayaseelan J.C."/>
            <person name="Lara F."/>
            <person name="Munidasa M."/>
            <person name="Palculict T."/>
            <person name="Patil S."/>
            <person name="Pu L.-L."/>
            <person name="Saada N."/>
            <person name="Tang L."/>
            <person name="Weissenberger G."/>
            <person name="Zhu Y."/>
            <person name="Hemphill L."/>
            <person name="Shang Y."/>
            <person name="Youmans B."/>
            <person name="Ayvaz T."/>
            <person name="Ross M."/>
            <person name="Santibanez J."/>
            <person name="Aqrawi P."/>
            <person name="Gross S."/>
            <person name="Joshi V."/>
            <person name="Fowler G."/>
            <person name="Nazareth L."/>
            <person name="Reid J."/>
            <person name="Worley K."/>
            <person name="Petrosino J."/>
            <person name="Highlander S."/>
            <person name="Gibbs R."/>
        </authorList>
    </citation>
    <scope>NUCLEOTIDE SEQUENCE [LARGE SCALE GENOMIC DNA]</scope>
    <source>
        <strain evidence="2">DSM 15952 / CCUG 50447 / LMG 22039 / TP 1.5</strain>
    </source>
</reference>
<dbReference type="HOGENOM" id="CLU_045011_8_1_9"/>
<dbReference type="Gene3D" id="1.10.150.240">
    <property type="entry name" value="Putative phosphatase, domain 2"/>
    <property type="match status" value="1"/>
</dbReference>
<dbReference type="Proteomes" id="UP000010296">
    <property type="component" value="Unassembled WGS sequence"/>
</dbReference>
<name>E6LIE9_ENTI1</name>
<dbReference type="Gene3D" id="3.40.50.1000">
    <property type="entry name" value="HAD superfamily/HAD-like"/>
    <property type="match status" value="1"/>
</dbReference>
<dbReference type="NCBIfam" id="TIGR01549">
    <property type="entry name" value="HAD-SF-IA-v1"/>
    <property type="match status" value="1"/>
</dbReference>
<dbReference type="EMBL" id="AEPV01000086">
    <property type="protein sequence ID" value="EFU73024.1"/>
    <property type="molecule type" value="Genomic_DNA"/>
</dbReference>
<dbReference type="AlphaFoldDB" id="E6LIE9"/>
<dbReference type="eggNOG" id="COG1011">
    <property type="taxonomic scope" value="Bacteria"/>
</dbReference>
<dbReference type="PRINTS" id="PR00413">
    <property type="entry name" value="HADHALOGNASE"/>
</dbReference>
<dbReference type="InterPro" id="IPR023214">
    <property type="entry name" value="HAD_sf"/>
</dbReference>
<comment type="caution">
    <text evidence="1">The sequence shown here is derived from an EMBL/GenBank/DDBJ whole genome shotgun (WGS) entry which is preliminary data.</text>
</comment>
<proteinExistence type="predicted"/>
<evidence type="ECO:0000313" key="2">
    <source>
        <dbReference type="Proteomes" id="UP000010296"/>
    </source>
</evidence>
<dbReference type="InterPro" id="IPR023198">
    <property type="entry name" value="PGP-like_dom2"/>
</dbReference>
<dbReference type="SUPFAM" id="SSF56784">
    <property type="entry name" value="HAD-like"/>
    <property type="match status" value="1"/>
</dbReference>
<dbReference type="PANTHER" id="PTHR47478:SF1">
    <property type="entry name" value="PYRIMIDINE 5'-NUCLEOTIDASE YJJG"/>
    <property type="match status" value="1"/>
</dbReference>
<dbReference type="PANTHER" id="PTHR47478">
    <property type="match status" value="1"/>
</dbReference>
<dbReference type="InterPro" id="IPR006439">
    <property type="entry name" value="HAD-SF_hydro_IA"/>
</dbReference>
<sequence>MATKMYQVLLFDVDDTLLDFQAAEEAALKSAFYEQQVPLTKRTAKTYHTYNQLAWQQIEKNRATREQWLIWRFAQTLYDCQLVGDAAVLDSTFRASLTQQHQRLGASLEVIQGLFKQGYSLQIVSNGDGKTQRERLAKAQLLPYFDKLFVSGDLGVQKPDPRFFEQVFSENPGIMKEQFVIIGDSLTSDIQGGHQSGIDTIYLHPTPSAKSTYWIQHLTELPYLLKKI</sequence>